<name>A0ABR8YY83_9MICO</name>
<organism evidence="3 4">
    <name type="scientific">Oceanitalea stevensii</name>
    <dbReference type="NCBI Taxonomy" id="2763072"/>
    <lineage>
        <taxon>Bacteria</taxon>
        <taxon>Bacillati</taxon>
        <taxon>Actinomycetota</taxon>
        <taxon>Actinomycetes</taxon>
        <taxon>Micrococcales</taxon>
        <taxon>Bogoriellaceae</taxon>
        <taxon>Georgenia</taxon>
    </lineage>
</organism>
<reference evidence="3 4" key="1">
    <citation type="submission" date="2020-08" db="EMBL/GenBank/DDBJ databases">
        <title>A Genomic Blueprint of the Chicken Gut Microbiome.</title>
        <authorList>
            <person name="Gilroy R."/>
            <person name="Ravi A."/>
            <person name="Getino M."/>
            <person name="Pursley I."/>
            <person name="Horton D.L."/>
            <person name="Alikhan N.-F."/>
            <person name="Baker D."/>
            <person name="Gharbi K."/>
            <person name="Hall N."/>
            <person name="Watson M."/>
            <person name="Adriaenssens E.M."/>
            <person name="Foster-Nyarko E."/>
            <person name="Jarju S."/>
            <person name="Secka A."/>
            <person name="Antonio M."/>
            <person name="Oren A."/>
            <person name="Chaudhuri R."/>
            <person name="La Ragione R.M."/>
            <person name="Hildebrand F."/>
            <person name="Pallen M.J."/>
        </authorList>
    </citation>
    <scope>NUCLEOTIDE SEQUENCE [LARGE SCALE GENOMIC DNA]</scope>
    <source>
        <strain evidence="3 4">Sa1BUA1</strain>
    </source>
</reference>
<keyword evidence="4" id="KW-1185">Reference proteome</keyword>
<proteinExistence type="predicted"/>
<dbReference type="RefSeq" id="WP_251838174.1">
    <property type="nucleotide sequence ID" value="NZ_JACSPO010000001.1"/>
</dbReference>
<protein>
    <submittedName>
        <fullName evidence="3">CPBP family intramembrane metalloprotease</fullName>
    </submittedName>
</protein>
<evidence type="ECO:0000313" key="3">
    <source>
        <dbReference type="EMBL" id="MBD8061028.1"/>
    </source>
</evidence>
<dbReference type="EMBL" id="JACSPO010000001">
    <property type="protein sequence ID" value="MBD8061028.1"/>
    <property type="molecule type" value="Genomic_DNA"/>
</dbReference>
<feature type="transmembrane region" description="Helical" evidence="1">
    <location>
        <begin position="219"/>
        <end position="239"/>
    </location>
</feature>
<dbReference type="GO" id="GO:0008237">
    <property type="term" value="F:metallopeptidase activity"/>
    <property type="evidence" value="ECO:0007669"/>
    <property type="project" value="UniProtKB-KW"/>
</dbReference>
<keyword evidence="3" id="KW-0378">Hydrolase</keyword>
<comment type="caution">
    <text evidence="3">The sequence shown here is derived from an EMBL/GenBank/DDBJ whole genome shotgun (WGS) entry which is preliminary data.</text>
</comment>
<feature type="domain" description="CAAX prenyl protease 2/Lysostaphin resistance protein A-like" evidence="2">
    <location>
        <begin position="142"/>
        <end position="230"/>
    </location>
</feature>
<evidence type="ECO:0000313" key="4">
    <source>
        <dbReference type="Proteomes" id="UP000661894"/>
    </source>
</evidence>
<feature type="transmembrane region" description="Helical" evidence="1">
    <location>
        <begin position="53"/>
        <end position="73"/>
    </location>
</feature>
<keyword evidence="1" id="KW-0472">Membrane</keyword>
<dbReference type="Proteomes" id="UP000661894">
    <property type="component" value="Unassembled WGS sequence"/>
</dbReference>
<dbReference type="InterPro" id="IPR003675">
    <property type="entry name" value="Rce1/LyrA-like_dom"/>
</dbReference>
<keyword evidence="1" id="KW-0812">Transmembrane</keyword>
<evidence type="ECO:0000256" key="1">
    <source>
        <dbReference type="SAM" id="Phobius"/>
    </source>
</evidence>
<sequence length="247" mass="24939">MSAVVVCAVVMVFYAVVYRHVVGRFGTLARRVAQAASLTERHSEKDVDDALKLAGAALAQLVLAVVLWLLVGPSTGPLVSGWSPALLALAALLGIGSLGLSAVLVRAVVGVTRGSAETWLASGGGGWVRQFRAVGRVASPGVAVVTVVAYVAGEEVVFRVVLLHVLEGWGPAAAVTVATALFVGVQAVGMPSLSAAFFPMVGAAVVGAVHGLLYLAVPALVPLVVAHAVFLLGATAPRVPASTGAVR</sequence>
<keyword evidence="3" id="KW-0482">Metalloprotease</keyword>
<keyword evidence="3" id="KW-0645">Protease</keyword>
<evidence type="ECO:0000259" key="2">
    <source>
        <dbReference type="Pfam" id="PF02517"/>
    </source>
</evidence>
<dbReference type="Pfam" id="PF02517">
    <property type="entry name" value="Rce1-like"/>
    <property type="match status" value="1"/>
</dbReference>
<keyword evidence="1" id="KW-1133">Transmembrane helix</keyword>
<accession>A0ABR8YY83</accession>
<feature type="transmembrane region" description="Helical" evidence="1">
    <location>
        <begin position="85"/>
        <end position="109"/>
    </location>
</feature>
<gene>
    <name evidence="3" type="ORF">H9624_01665</name>
</gene>